<evidence type="ECO:0000256" key="1">
    <source>
        <dbReference type="SAM" id="MobiDB-lite"/>
    </source>
</evidence>
<dbReference type="GeneID" id="39580673"/>
<feature type="compositionally biased region" description="Pro residues" evidence="1">
    <location>
        <begin position="472"/>
        <end position="497"/>
    </location>
</feature>
<keyword evidence="3" id="KW-1185">Reference proteome</keyword>
<accession>A0A3N2PS06</accession>
<gene>
    <name evidence="2" type="ORF">SODALDRAFT_334384</name>
</gene>
<evidence type="ECO:0000313" key="3">
    <source>
        <dbReference type="Proteomes" id="UP000272025"/>
    </source>
</evidence>
<feature type="compositionally biased region" description="Basic and acidic residues" evidence="1">
    <location>
        <begin position="349"/>
        <end position="365"/>
    </location>
</feature>
<name>A0A3N2PS06_SODAK</name>
<evidence type="ECO:0000313" key="2">
    <source>
        <dbReference type="EMBL" id="ROT37293.1"/>
    </source>
</evidence>
<sequence>MSQHTSTGFDVSHVMNYITLTQTLVESFNTLANEVQSLTDMKTVLEHKLRFAHEQYQRLADKHAPAAPEIAETLAKLQLPPDLRHPKIENVTLVPLPRRTKLDTGNQVALTIRDGRRVANQLEALIDPRKTSLSSRNDTISRNSGTSTSMSTVLEQDFTIEGKKGKLECPFPAPANADNTTGPRAAEESSQDPTPHHSSDPICAAMYEESQESMSKPAEQDANGAGPAKCPIRFLDKHSPEEIAHYVETHKHELPRSHEVCLRRNQRTEDQIRKLDAKYGDIVGMIQDLSNLHKRMLPTSQVQREIDKASNERVENWAKAVTSSTAHGQEPPADAHVEADPADADADADADREGHFDRPFKEVRVGESPSRPWGISVPRYEPHGLEEEQGPPPSPPPAPVVMPTSSEGQHPSTPMKSAGGKCPFDHSKMAALMNGRGAPPPPMGPPKPAGDVMIDGPIRPETPVKEQEQEQAPPPIPPPQPTFINPPPPPLPPPPPAAAQEMKQGGVTTPQMIFTGPVFIGYPTEQAIQIMQHYQGRQ</sequence>
<proteinExistence type="predicted"/>
<dbReference type="AlphaFoldDB" id="A0A3N2PS06"/>
<dbReference type="OrthoDB" id="5343576at2759"/>
<feature type="compositionally biased region" description="Polar residues" evidence="1">
    <location>
        <begin position="404"/>
        <end position="415"/>
    </location>
</feature>
<feature type="region of interest" description="Disordered" evidence="1">
    <location>
        <begin position="434"/>
        <end position="508"/>
    </location>
</feature>
<feature type="compositionally biased region" description="Pro residues" evidence="1">
    <location>
        <begin position="438"/>
        <end position="448"/>
    </location>
</feature>
<protein>
    <submittedName>
        <fullName evidence="2">Uncharacterized protein</fullName>
    </submittedName>
</protein>
<dbReference type="Proteomes" id="UP000272025">
    <property type="component" value="Unassembled WGS sequence"/>
</dbReference>
<feature type="compositionally biased region" description="Polar residues" evidence="1">
    <location>
        <begin position="131"/>
        <end position="153"/>
    </location>
</feature>
<feature type="compositionally biased region" description="Pro residues" evidence="1">
    <location>
        <begin position="390"/>
        <end position="400"/>
    </location>
</feature>
<feature type="region of interest" description="Disordered" evidence="1">
    <location>
        <begin position="165"/>
        <end position="229"/>
    </location>
</feature>
<dbReference type="RefSeq" id="XP_028465099.1">
    <property type="nucleotide sequence ID" value="XM_028612195.1"/>
</dbReference>
<dbReference type="EMBL" id="ML119057">
    <property type="protein sequence ID" value="ROT37293.1"/>
    <property type="molecule type" value="Genomic_DNA"/>
</dbReference>
<reference evidence="2 3" key="1">
    <citation type="journal article" date="2018" name="Mol. Ecol.">
        <title>The obligate alkalophilic soda-lake fungus Sodiomyces alkalinus has shifted to a protein diet.</title>
        <authorList>
            <person name="Grum-Grzhimaylo A.A."/>
            <person name="Falkoski D.L."/>
            <person name="van den Heuvel J."/>
            <person name="Valero-Jimenez C.A."/>
            <person name="Min B."/>
            <person name="Choi I.G."/>
            <person name="Lipzen A."/>
            <person name="Daum C.G."/>
            <person name="Aanen D.K."/>
            <person name="Tsang A."/>
            <person name="Henrissat B."/>
            <person name="Bilanenko E.N."/>
            <person name="de Vries R.P."/>
            <person name="van Kan J.A.L."/>
            <person name="Grigoriev I.V."/>
            <person name="Debets A.J.M."/>
        </authorList>
    </citation>
    <scope>NUCLEOTIDE SEQUENCE [LARGE SCALE GENOMIC DNA]</scope>
    <source>
        <strain evidence="2 3">F11</strain>
    </source>
</reference>
<organism evidence="2 3">
    <name type="scientific">Sodiomyces alkalinus (strain CBS 110278 / VKM F-3762 / F11)</name>
    <name type="common">Alkaliphilic filamentous fungus</name>
    <dbReference type="NCBI Taxonomy" id="1314773"/>
    <lineage>
        <taxon>Eukaryota</taxon>
        <taxon>Fungi</taxon>
        <taxon>Dikarya</taxon>
        <taxon>Ascomycota</taxon>
        <taxon>Pezizomycotina</taxon>
        <taxon>Sordariomycetes</taxon>
        <taxon>Hypocreomycetidae</taxon>
        <taxon>Glomerellales</taxon>
        <taxon>Plectosphaerellaceae</taxon>
        <taxon>Sodiomyces</taxon>
    </lineage>
</organism>
<feature type="region of interest" description="Disordered" evidence="1">
    <location>
        <begin position="319"/>
        <end position="419"/>
    </location>
</feature>
<dbReference type="STRING" id="1314773.A0A3N2PS06"/>
<feature type="region of interest" description="Disordered" evidence="1">
    <location>
        <begin position="129"/>
        <end position="153"/>
    </location>
</feature>